<evidence type="ECO:0000256" key="10">
    <source>
        <dbReference type="ARBA" id="ARBA00023273"/>
    </source>
</evidence>
<keyword evidence="4 11" id="KW-0853">WD repeat</keyword>
<keyword evidence="15" id="KW-1185">Reference proteome</keyword>
<dbReference type="GO" id="GO:0003341">
    <property type="term" value="P:cilium movement"/>
    <property type="evidence" value="ECO:0007669"/>
    <property type="project" value="TreeGrafter"/>
</dbReference>
<organism evidence="14 15">
    <name type="scientific">Asbolus verrucosus</name>
    <name type="common">Desert ironclad beetle</name>
    <dbReference type="NCBI Taxonomy" id="1661398"/>
    <lineage>
        <taxon>Eukaryota</taxon>
        <taxon>Metazoa</taxon>
        <taxon>Ecdysozoa</taxon>
        <taxon>Arthropoda</taxon>
        <taxon>Hexapoda</taxon>
        <taxon>Insecta</taxon>
        <taxon>Pterygota</taxon>
        <taxon>Neoptera</taxon>
        <taxon>Endopterygota</taxon>
        <taxon>Coleoptera</taxon>
        <taxon>Polyphaga</taxon>
        <taxon>Cucujiformia</taxon>
        <taxon>Tenebrionidae</taxon>
        <taxon>Pimeliinae</taxon>
        <taxon>Asbolus</taxon>
    </lineage>
</organism>
<keyword evidence="8" id="KW-0505">Motor protein</keyword>
<dbReference type="Proteomes" id="UP000292052">
    <property type="component" value="Unassembled WGS sequence"/>
</dbReference>
<evidence type="ECO:0000256" key="4">
    <source>
        <dbReference type="ARBA" id="ARBA00022574"/>
    </source>
</evidence>
<dbReference type="PROSITE" id="PS50082">
    <property type="entry name" value="WD_REPEATS_2"/>
    <property type="match status" value="1"/>
</dbReference>
<evidence type="ECO:0000256" key="1">
    <source>
        <dbReference type="ARBA" id="ARBA00004430"/>
    </source>
</evidence>
<dbReference type="InterPro" id="IPR050687">
    <property type="entry name" value="Dynein_IC"/>
</dbReference>
<dbReference type="AlphaFoldDB" id="A0A482WBX2"/>
<proteinExistence type="inferred from homology"/>
<reference evidence="14 15" key="1">
    <citation type="submission" date="2017-03" db="EMBL/GenBank/DDBJ databases">
        <title>Genome of the blue death feigning beetle - Asbolus verrucosus.</title>
        <authorList>
            <person name="Rider S.D."/>
        </authorList>
    </citation>
    <scope>NUCLEOTIDE SEQUENCE [LARGE SCALE GENOMIC DNA]</scope>
    <source>
        <strain evidence="14">Butters</strain>
        <tissue evidence="14">Head and leg muscle</tissue>
    </source>
</reference>
<dbReference type="InterPro" id="IPR015943">
    <property type="entry name" value="WD40/YVTN_repeat-like_dom_sf"/>
</dbReference>
<feature type="compositionally biased region" description="Acidic residues" evidence="13">
    <location>
        <begin position="137"/>
        <end position="155"/>
    </location>
</feature>
<dbReference type="PANTHER" id="PTHR12442:SF11">
    <property type="entry name" value="DYNEIN AXONEMAL INTERMEDIATE CHAIN 1"/>
    <property type="match status" value="1"/>
</dbReference>
<dbReference type="SMART" id="SM00320">
    <property type="entry name" value="WD40"/>
    <property type="match status" value="3"/>
</dbReference>
<comment type="caution">
    <text evidence="14">The sequence shown here is derived from an EMBL/GenBank/DDBJ whole genome shotgun (WGS) entry which is preliminary data.</text>
</comment>
<name>A0A482WBX2_ASBVE</name>
<evidence type="ECO:0000256" key="2">
    <source>
        <dbReference type="ARBA" id="ARBA00011059"/>
    </source>
</evidence>
<dbReference type="FunFam" id="2.130.10.10:FF:000251">
    <property type="entry name" value="Dynein axonemal intermediate chain 1"/>
    <property type="match status" value="1"/>
</dbReference>
<protein>
    <submittedName>
        <fullName evidence="14">Dynein intermediate chain 2, ciliary</fullName>
    </submittedName>
</protein>
<evidence type="ECO:0000256" key="7">
    <source>
        <dbReference type="ARBA" id="ARBA00023017"/>
    </source>
</evidence>
<dbReference type="EMBL" id="QDEB01006494">
    <property type="protein sequence ID" value="RZC42630.1"/>
    <property type="molecule type" value="Genomic_DNA"/>
</dbReference>
<feature type="region of interest" description="Disordered" evidence="13">
    <location>
        <begin position="137"/>
        <end position="209"/>
    </location>
</feature>
<dbReference type="STRING" id="1661398.A0A482WBX2"/>
<keyword evidence="9" id="KW-0206">Cytoskeleton</keyword>
<evidence type="ECO:0000256" key="12">
    <source>
        <dbReference type="SAM" id="Coils"/>
    </source>
</evidence>
<evidence type="ECO:0000256" key="8">
    <source>
        <dbReference type="ARBA" id="ARBA00023175"/>
    </source>
</evidence>
<dbReference type="Pfam" id="PF00400">
    <property type="entry name" value="WD40"/>
    <property type="match status" value="1"/>
</dbReference>
<dbReference type="GO" id="GO:0045504">
    <property type="term" value="F:dynein heavy chain binding"/>
    <property type="evidence" value="ECO:0007669"/>
    <property type="project" value="TreeGrafter"/>
</dbReference>
<accession>A0A482WBX2</accession>
<evidence type="ECO:0000313" key="15">
    <source>
        <dbReference type="Proteomes" id="UP000292052"/>
    </source>
</evidence>
<evidence type="ECO:0000256" key="11">
    <source>
        <dbReference type="PROSITE-ProRule" id="PRU00221"/>
    </source>
</evidence>
<evidence type="ECO:0000256" key="3">
    <source>
        <dbReference type="ARBA" id="ARBA00022490"/>
    </source>
</evidence>
<dbReference type="PANTHER" id="PTHR12442">
    <property type="entry name" value="DYNEIN INTERMEDIATE CHAIN"/>
    <property type="match status" value="1"/>
</dbReference>
<keyword evidence="6" id="KW-0677">Repeat</keyword>
<evidence type="ECO:0000256" key="6">
    <source>
        <dbReference type="ARBA" id="ARBA00022737"/>
    </source>
</evidence>
<evidence type="ECO:0000256" key="5">
    <source>
        <dbReference type="ARBA" id="ARBA00022701"/>
    </source>
</evidence>
<comment type="similarity">
    <text evidence="2">Belongs to the dynein intermediate chain family.</text>
</comment>
<gene>
    <name evidence="14" type="ORF">BDFB_005904</name>
</gene>
<dbReference type="GO" id="GO:0005874">
    <property type="term" value="C:microtubule"/>
    <property type="evidence" value="ECO:0007669"/>
    <property type="project" value="UniProtKB-KW"/>
</dbReference>
<dbReference type="SUPFAM" id="SSF50978">
    <property type="entry name" value="WD40 repeat-like"/>
    <property type="match status" value="1"/>
</dbReference>
<dbReference type="Gene3D" id="2.130.10.10">
    <property type="entry name" value="YVTN repeat-like/Quinoprotein amine dehydrogenase"/>
    <property type="match status" value="2"/>
</dbReference>
<comment type="subcellular location">
    <subcellularLocation>
        <location evidence="1">Cytoplasm</location>
        <location evidence="1">Cytoskeleton</location>
        <location evidence="1">Cilium axoneme</location>
    </subcellularLocation>
</comment>
<evidence type="ECO:0000256" key="9">
    <source>
        <dbReference type="ARBA" id="ARBA00023212"/>
    </source>
</evidence>
<keyword evidence="7" id="KW-0243">Dynein</keyword>
<keyword evidence="12" id="KW-0175">Coiled coil</keyword>
<dbReference type="GO" id="GO:0036158">
    <property type="term" value="P:outer dynein arm assembly"/>
    <property type="evidence" value="ECO:0007669"/>
    <property type="project" value="TreeGrafter"/>
</dbReference>
<feature type="repeat" description="WD" evidence="11">
    <location>
        <begin position="467"/>
        <end position="500"/>
    </location>
</feature>
<keyword evidence="3" id="KW-0963">Cytoplasm</keyword>
<feature type="region of interest" description="Disordered" evidence="13">
    <location>
        <begin position="1"/>
        <end position="31"/>
    </location>
</feature>
<sequence length="642" mass="72610">MPPTTIKKVLNPKTLKKGRPSQNRIDEGDDLEEWKKSKQLLRPKDQLELTEPELKDVIARQLNTNNPLAPENLVVFNHGTGAFELVPPFGPVVVIYESQGTQLHKESEEAKQQVIDQGLDPAILLEDAESVELKVENEEEFLGEKEGEEEPAVGEETEKVEGEEEEEVEGEGEEGEGEGEGEGETEGTKAEDDEDTKSHTTGKPKKLTNQFNFCERAALTYNNPMRAQETQTIPPPMGTFSGNVLQWIIYDAYQQDYEAQQLEKELERERKEKEKAPVSRHQALTKKIAGKAQLSEAVQGRVAECWKVLERMVNQNTFDDIAKVDFMKPLEEGAVCLFTLKNPSFPDYICMTDSAVMCVDTHPKYPYMIVIGLYDGSVRVYNVQATCKYPAFKSNSVTNKHRGIVWEVKWAPDLPDGEMNFYSVAEDGCASCVKFHPKQPLIYLVGTEEGNIYKCSTAYSSMFLLTYEAHHMPVYRIDFNMYNSDIFISCSGDWRIKIWEDNRLEPLFVFDVGACVGDVKWAPYSSTVFAAVTSEGKVYVFDLNVNKYKPICVQAIVSKRRNKLTRITFNPKLPIIIVGDDKGCVSTLKLSPNLRIPCKAPKKQQHLDQWTMQCMKLDKLLSLVREPAKLDLPEDTAESIES</sequence>
<dbReference type="OrthoDB" id="10261376at2759"/>
<evidence type="ECO:0000256" key="13">
    <source>
        <dbReference type="SAM" id="MobiDB-lite"/>
    </source>
</evidence>
<feature type="compositionally biased region" description="Acidic residues" evidence="13">
    <location>
        <begin position="161"/>
        <end position="195"/>
    </location>
</feature>
<evidence type="ECO:0000313" key="14">
    <source>
        <dbReference type="EMBL" id="RZC42630.1"/>
    </source>
</evidence>
<feature type="coiled-coil region" evidence="12">
    <location>
        <begin position="250"/>
        <end position="279"/>
    </location>
</feature>
<dbReference type="GO" id="GO:0036157">
    <property type="term" value="C:outer dynein arm"/>
    <property type="evidence" value="ECO:0007669"/>
    <property type="project" value="TreeGrafter"/>
</dbReference>
<dbReference type="InterPro" id="IPR036322">
    <property type="entry name" value="WD40_repeat_dom_sf"/>
</dbReference>
<dbReference type="InterPro" id="IPR001680">
    <property type="entry name" value="WD40_rpt"/>
</dbReference>
<keyword evidence="10" id="KW-0966">Cell projection</keyword>
<keyword evidence="5" id="KW-0493">Microtubule</keyword>
<dbReference type="GO" id="GO:0045503">
    <property type="term" value="F:dynein light chain binding"/>
    <property type="evidence" value="ECO:0007669"/>
    <property type="project" value="TreeGrafter"/>
</dbReference>